<comment type="similarity">
    <text evidence="3 10">Belongs to the cytochrome P450 family.</text>
</comment>
<dbReference type="InterPro" id="IPR050364">
    <property type="entry name" value="Cytochrome_P450_fung"/>
</dbReference>
<dbReference type="PRINTS" id="PR00463">
    <property type="entry name" value="EP450I"/>
</dbReference>
<dbReference type="InterPro" id="IPR017972">
    <property type="entry name" value="Cyt_P450_CS"/>
</dbReference>
<dbReference type="InterPro" id="IPR036396">
    <property type="entry name" value="Cyt_P450_sf"/>
</dbReference>
<dbReference type="SUPFAM" id="SSF48264">
    <property type="entry name" value="Cytochrome P450"/>
    <property type="match status" value="1"/>
</dbReference>
<name>A0A286UCC5_9AGAM</name>
<dbReference type="EMBL" id="NBII01000007">
    <property type="protein sequence ID" value="PAV17230.1"/>
    <property type="molecule type" value="Genomic_DNA"/>
</dbReference>
<dbReference type="Proteomes" id="UP000217199">
    <property type="component" value="Unassembled WGS sequence"/>
</dbReference>
<dbReference type="InParanoid" id="A0A286UCC5"/>
<dbReference type="Gene3D" id="1.10.630.10">
    <property type="entry name" value="Cytochrome P450"/>
    <property type="match status" value="1"/>
</dbReference>
<keyword evidence="4 9" id="KW-0349">Heme</keyword>
<dbReference type="PANTHER" id="PTHR46300">
    <property type="entry name" value="P450, PUTATIVE (EUROFUNG)-RELATED-RELATED"/>
    <property type="match status" value="1"/>
</dbReference>
<dbReference type="STRING" id="2282107.A0A286UCC5"/>
<proteinExistence type="inferred from homology"/>
<sequence>MSSEGWTDWFIALFPYGDELRRSRQLLYRYFHASVAPEYHGIQEFTTHKLLYRLLRCPNDFIRHIRQTAGESILMVTYGYQAAEENDPYIEIAEKGMEAFFEAEGFFLVNLIPWLQYLPSWFPGAGFVNLAKEGYRKGMDMYIKPHEMSKKLIESGDAISSISSKLFDSHRDENGKIIDEEFLAKVSGIVYGAGADTIVSSMTTFVLAMVLHPEVVERGREELDRVVGKNVLPTLRDRDRLPYIEAILKECTRWQVVGPLAVAHVLTEDDEYNGYLIPAGTIVYPNLWAALRDPTMYPNPDEFIPERWLPLDGKEPPIDSNRLGFGVGRRICPGRYFAENSLFISIASVLAAFDIKKAKGEDGIPITPSGEYISSFIRHPKPFECAITPRNDEIATLVKHMVEMEFST</sequence>
<evidence type="ECO:0000256" key="10">
    <source>
        <dbReference type="RuleBase" id="RU000461"/>
    </source>
</evidence>
<evidence type="ECO:0000313" key="12">
    <source>
        <dbReference type="Proteomes" id="UP000217199"/>
    </source>
</evidence>
<evidence type="ECO:0000256" key="8">
    <source>
        <dbReference type="ARBA" id="ARBA00023033"/>
    </source>
</evidence>
<evidence type="ECO:0000256" key="2">
    <source>
        <dbReference type="ARBA" id="ARBA00005179"/>
    </source>
</evidence>
<evidence type="ECO:0000256" key="6">
    <source>
        <dbReference type="ARBA" id="ARBA00023002"/>
    </source>
</evidence>
<comment type="cofactor">
    <cofactor evidence="1 9">
        <name>heme</name>
        <dbReference type="ChEBI" id="CHEBI:30413"/>
    </cofactor>
</comment>
<reference evidence="11 12" key="1">
    <citation type="journal article" date="2017" name="Mol. Ecol.">
        <title>Comparative and population genomic landscape of Phellinus noxius: A hypervariable fungus causing root rot in trees.</title>
        <authorList>
            <person name="Chung C.L."/>
            <person name="Lee T.J."/>
            <person name="Akiba M."/>
            <person name="Lee H.H."/>
            <person name="Kuo T.H."/>
            <person name="Liu D."/>
            <person name="Ke H.M."/>
            <person name="Yokoi T."/>
            <person name="Roa M.B."/>
            <person name="Lu M.J."/>
            <person name="Chang Y.Y."/>
            <person name="Ann P.J."/>
            <person name="Tsai J.N."/>
            <person name="Chen C.Y."/>
            <person name="Tzean S.S."/>
            <person name="Ota Y."/>
            <person name="Hattori T."/>
            <person name="Sahashi N."/>
            <person name="Liou R.F."/>
            <person name="Kikuchi T."/>
            <person name="Tsai I.J."/>
        </authorList>
    </citation>
    <scope>NUCLEOTIDE SEQUENCE [LARGE SCALE GENOMIC DNA]</scope>
    <source>
        <strain evidence="11 12">FFPRI411160</strain>
    </source>
</reference>
<dbReference type="PANTHER" id="PTHR46300:SF7">
    <property type="entry name" value="P450, PUTATIVE (EUROFUNG)-RELATED"/>
    <property type="match status" value="1"/>
</dbReference>
<dbReference type="Pfam" id="PF00067">
    <property type="entry name" value="p450"/>
    <property type="match status" value="1"/>
</dbReference>
<keyword evidence="6 10" id="KW-0560">Oxidoreductase</keyword>
<evidence type="ECO:0000256" key="3">
    <source>
        <dbReference type="ARBA" id="ARBA00010617"/>
    </source>
</evidence>
<keyword evidence="7 9" id="KW-0408">Iron</keyword>
<dbReference type="GO" id="GO:0020037">
    <property type="term" value="F:heme binding"/>
    <property type="evidence" value="ECO:0007669"/>
    <property type="project" value="InterPro"/>
</dbReference>
<dbReference type="GO" id="GO:0016705">
    <property type="term" value="F:oxidoreductase activity, acting on paired donors, with incorporation or reduction of molecular oxygen"/>
    <property type="evidence" value="ECO:0007669"/>
    <property type="project" value="InterPro"/>
</dbReference>
<dbReference type="OrthoDB" id="1055148at2759"/>
<dbReference type="GO" id="GO:0005506">
    <property type="term" value="F:iron ion binding"/>
    <property type="evidence" value="ECO:0007669"/>
    <property type="project" value="InterPro"/>
</dbReference>
<dbReference type="GO" id="GO:0004497">
    <property type="term" value="F:monooxygenase activity"/>
    <property type="evidence" value="ECO:0007669"/>
    <property type="project" value="UniProtKB-KW"/>
</dbReference>
<dbReference type="PRINTS" id="PR00385">
    <property type="entry name" value="P450"/>
</dbReference>
<dbReference type="InterPro" id="IPR002401">
    <property type="entry name" value="Cyt_P450_E_grp-I"/>
</dbReference>
<feature type="binding site" description="axial binding residue" evidence="9">
    <location>
        <position position="332"/>
    </location>
    <ligand>
        <name>heme</name>
        <dbReference type="ChEBI" id="CHEBI:30413"/>
    </ligand>
    <ligandPart>
        <name>Fe</name>
        <dbReference type="ChEBI" id="CHEBI:18248"/>
    </ligandPart>
</feature>
<comment type="caution">
    <text evidence="11">The sequence shown here is derived from an EMBL/GenBank/DDBJ whole genome shotgun (WGS) entry which is preliminary data.</text>
</comment>
<evidence type="ECO:0000256" key="7">
    <source>
        <dbReference type="ARBA" id="ARBA00023004"/>
    </source>
</evidence>
<evidence type="ECO:0000256" key="9">
    <source>
        <dbReference type="PIRSR" id="PIRSR602401-1"/>
    </source>
</evidence>
<protein>
    <submittedName>
        <fullName evidence="11">Cytochrome P450</fullName>
    </submittedName>
</protein>
<keyword evidence="8 10" id="KW-0503">Monooxygenase</keyword>
<evidence type="ECO:0000256" key="4">
    <source>
        <dbReference type="ARBA" id="ARBA00022617"/>
    </source>
</evidence>
<keyword evidence="5 9" id="KW-0479">Metal-binding</keyword>
<comment type="pathway">
    <text evidence="2">Secondary metabolite biosynthesis.</text>
</comment>
<organism evidence="11 12">
    <name type="scientific">Pyrrhoderma noxium</name>
    <dbReference type="NCBI Taxonomy" id="2282107"/>
    <lineage>
        <taxon>Eukaryota</taxon>
        <taxon>Fungi</taxon>
        <taxon>Dikarya</taxon>
        <taxon>Basidiomycota</taxon>
        <taxon>Agaricomycotina</taxon>
        <taxon>Agaricomycetes</taxon>
        <taxon>Hymenochaetales</taxon>
        <taxon>Hymenochaetaceae</taxon>
        <taxon>Pyrrhoderma</taxon>
    </lineage>
</organism>
<dbReference type="InterPro" id="IPR001128">
    <property type="entry name" value="Cyt_P450"/>
</dbReference>
<evidence type="ECO:0000256" key="5">
    <source>
        <dbReference type="ARBA" id="ARBA00022723"/>
    </source>
</evidence>
<evidence type="ECO:0000256" key="1">
    <source>
        <dbReference type="ARBA" id="ARBA00001971"/>
    </source>
</evidence>
<accession>A0A286UCC5</accession>
<evidence type="ECO:0000313" key="11">
    <source>
        <dbReference type="EMBL" id="PAV17230.1"/>
    </source>
</evidence>
<dbReference type="PROSITE" id="PS00086">
    <property type="entry name" value="CYTOCHROME_P450"/>
    <property type="match status" value="1"/>
</dbReference>
<gene>
    <name evidence="11" type="ORF">PNOK_0729400</name>
</gene>
<dbReference type="AlphaFoldDB" id="A0A286UCC5"/>
<dbReference type="CDD" id="cd11065">
    <property type="entry name" value="CYP64-like"/>
    <property type="match status" value="1"/>
</dbReference>
<keyword evidence="12" id="KW-1185">Reference proteome</keyword>